<feature type="compositionally biased region" description="Low complexity" evidence="1">
    <location>
        <begin position="1289"/>
        <end position="1302"/>
    </location>
</feature>
<feature type="compositionally biased region" description="Basic and acidic residues" evidence="1">
    <location>
        <begin position="985"/>
        <end position="1024"/>
    </location>
</feature>
<dbReference type="EMBL" id="UYSL01020601">
    <property type="protein sequence ID" value="VDL75380.1"/>
    <property type="molecule type" value="Genomic_DNA"/>
</dbReference>
<feature type="region of interest" description="Disordered" evidence="1">
    <location>
        <begin position="1"/>
        <end position="469"/>
    </location>
</feature>
<feature type="compositionally biased region" description="Polar residues" evidence="1">
    <location>
        <begin position="115"/>
        <end position="149"/>
    </location>
</feature>
<sequence>MDKFIRRDSLSTKLCEAIEKRNSPSGQNDSSGKSSAVPSRSASPNVAPLPSKITSKIEENKASAPVSATQPSPSPNASKAASPLAVKKEPTATNATSQQKNGTSTAKADLVPTISKGSQAKNSDTSKAASPSTVGKNPSTPPSKDSATPLTKAEERPKSPGFTQLKTTEENTPTNRKQAGKEHEASAEPRQQGRGSPAVEKRDSTSCGNIYLDTETKKESNPCQEKVAPPDDLNKNSFETSASFSIPTNAKGSQEHSTGSIKQGSVPPLPIVVTSSIEDQTDRASRGKTSEPSTAVTILLTGINKRNRSRSVSPGRRSHQHRHQKEESPQLLTVSPNQHQHHKHEHHSRQSASPTMDRADQSIPQADDDSRKGRRKRRDPTRTLDNLKEKLATEKSHNNGGQNGTNALSESGASTSSTGSEEGVSLNETQNRVVAPLLLVTEPKSPHKTCPEEWEESTDADWTEAEDEADYESDFEYSVSQTFSLKDAMPIGDLYPLSRCSSRCSPFVSDYDSDSSMPLFTLPSRAAESRGRVDHLFAVPPPSFTCSITYDGQESWDDDSLHSCTEFDDDYYGRHSRFSRAGSSALGAYLSPGTYSSDEDFDGQHFHDEVDVGCTLRLVDKAALKGDSDDDDSEYYDDEEYSDEEYWDEDEEYDEEEGEYEEDEEYDEDEEELEEDEEESCDEMHSFAESGDEESLRSPYPLIVVQPVDDEEFVDMEEMDAEFDVEATVEIALPETVKPPEETTEKHREITYTKDMIIMTEEERAEQLRIDEEEAAKAIKKRVVKDGTSEKAAKTVVPQHVDVEEEVMDMEEMEAEFEVETVVEHALPEIIKEPEEKTEKYREVTYTKDLSLMTEEEKAEQLRIEQEQAEKAIKKRVVKDGASEKAGATRVPQRVVPLEETVALDESIVLPDEEICELGLQQHEDETGKHEVNVVPTFVRPLTEKIQEESASRFADKRVATDFAKKAVIQPPKLQTAAVQKVEAKIAPEKPIEPPSKKTELQKKVDESKTKNDVKRADETKAKDQAAAAAKVAPTSTASSKAAVDVKSKTVEDKSGTRKSALNMTAEDAKRKAAADEEAAKQKARRFGTVSSMLNRFKEPEVKEEPITYKRSSYLEAKEVERPKKKYQVIKPAVDDSFDKQMEEIRKQMKSGSSQFESHLKDLSKGITATAEDMKKRTEDEKKKIIIDSVSGVFSKADEEKARWKEKRDAATEKELAKIEADKPIKKKVVAKQEKEEPEKKAEPKRTVRKIVKDKVPAAATGPVPSFATVPKPAVAPSVAAAPPVSKTAAATTKPVTTSTAPPAQPTPTELPNKVENVAAKAAAAAAKAKAATAPSVKVIYVLLIITVVEFLLPSEDVTWMVYCTDKRSISRLL</sequence>
<dbReference type="STRING" id="27835.A0A0N4Y6R1"/>
<feature type="compositionally biased region" description="Polar residues" evidence="1">
    <location>
        <begin position="235"/>
        <end position="263"/>
    </location>
</feature>
<dbReference type="PANTHER" id="PTHR23202">
    <property type="entry name" value="WASP INTERACTING PROTEIN-RELATED"/>
    <property type="match status" value="1"/>
</dbReference>
<feature type="compositionally biased region" description="Basic and acidic residues" evidence="1">
    <location>
        <begin position="280"/>
        <end position="289"/>
    </location>
</feature>
<feature type="compositionally biased region" description="Polar residues" evidence="1">
    <location>
        <begin position="91"/>
        <end position="106"/>
    </location>
</feature>
<feature type="compositionally biased region" description="Low complexity" evidence="1">
    <location>
        <begin position="407"/>
        <end position="426"/>
    </location>
</feature>
<feature type="region of interest" description="Disordered" evidence="1">
    <location>
        <begin position="625"/>
        <end position="700"/>
    </location>
</feature>
<feature type="compositionally biased region" description="Polar residues" evidence="1">
    <location>
        <begin position="23"/>
        <end position="44"/>
    </location>
</feature>
<dbReference type="PANTHER" id="PTHR23202:SF124">
    <property type="entry name" value="C2H2-TYPE DOMAIN-CONTAINING PROTEIN-RELATED"/>
    <property type="match status" value="1"/>
</dbReference>
<feature type="compositionally biased region" description="Basic and acidic residues" evidence="1">
    <location>
        <begin position="1044"/>
        <end position="1056"/>
    </location>
</feature>
<feature type="region of interest" description="Disordered" evidence="1">
    <location>
        <begin position="985"/>
        <end position="1085"/>
    </location>
</feature>
<reference evidence="2 3" key="2">
    <citation type="submission" date="2018-11" db="EMBL/GenBank/DDBJ databases">
        <authorList>
            <consortium name="Pathogen Informatics"/>
        </authorList>
    </citation>
    <scope>NUCLEOTIDE SEQUENCE [LARGE SCALE GENOMIC DNA]</scope>
</reference>
<feature type="compositionally biased region" description="Polar residues" evidence="1">
    <location>
        <begin position="161"/>
        <end position="177"/>
    </location>
</feature>
<dbReference type="OMA" id="ESCDEMH"/>
<feature type="compositionally biased region" description="Low complexity" evidence="1">
    <location>
        <begin position="1025"/>
        <end position="1043"/>
    </location>
</feature>
<feature type="compositionally biased region" description="Acidic residues" evidence="1">
    <location>
        <begin position="452"/>
        <end position="469"/>
    </location>
</feature>
<evidence type="ECO:0000313" key="2">
    <source>
        <dbReference type="EMBL" id="VDL75380.1"/>
    </source>
</evidence>
<feature type="compositionally biased region" description="Basic and acidic residues" evidence="1">
    <location>
        <begin position="1231"/>
        <end position="1254"/>
    </location>
</feature>
<accession>A0A0N4Y6R1</accession>
<feature type="compositionally biased region" description="Basic and acidic residues" evidence="1">
    <location>
        <begin position="380"/>
        <end position="397"/>
    </location>
</feature>
<evidence type="ECO:0000256" key="1">
    <source>
        <dbReference type="SAM" id="MobiDB-lite"/>
    </source>
</evidence>
<proteinExistence type="predicted"/>
<feature type="region of interest" description="Disordered" evidence="1">
    <location>
        <begin position="1225"/>
        <end position="1254"/>
    </location>
</feature>
<feature type="compositionally biased region" description="Acidic residues" evidence="1">
    <location>
        <begin position="628"/>
        <end position="681"/>
    </location>
</feature>
<reference evidence="4" key="1">
    <citation type="submission" date="2016-04" db="UniProtKB">
        <authorList>
            <consortium name="WormBaseParasite"/>
        </authorList>
    </citation>
    <scope>IDENTIFICATION</scope>
</reference>
<dbReference type="Proteomes" id="UP000271162">
    <property type="component" value="Unassembled WGS sequence"/>
</dbReference>
<evidence type="ECO:0000313" key="3">
    <source>
        <dbReference type="Proteomes" id="UP000271162"/>
    </source>
</evidence>
<name>A0A0N4Y6R1_NIPBR</name>
<protein>
    <submittedName>
        <fullName evidence="4">K1107</fullName>
    </submittedName>
</protein>
<keyword evidence="3" id="KW-1185">Reference proteome</keyword>
<feature type="compositionally biased region" description="Low complexity" evidence="1">
    <location>
        <begin position="75"/>
        <end position="85"/>
    </location>
</feature>
<dbReference type="WBParaSite" id="NBR_0001179001-mRNA-1">
    <property type="protein sequence ID" value="NBR_0001179001-mRNA-1"/>
    <property type="gene ID" value="NBR_0001179001"/>
</dbReference>
<organism evidence="4">
    <name type="scientific">Nippostrongylus brasiliensis</name>
    <name type="common">Rat hookworm</name>
    <dbReference type="NCBI Taxonomy" id="27835"/>
    <lineage>
        <taxon>Eukaryota</taxon>
        <taxon>Metazoa</taxon>
        <taxon>Ecdysozoa</taxon>
        <taxon>Nematoda</taxon>
        <taxon>Chromadorea</taxon>
        <taxon>Rhabditida</taxon>
        <taxon>Rhabditina</taxon>
        <taxon>Rhabditomorpha</taxon>
        <taxon>Strongyloidea</taxon>
        <taxon>Heligmosomidae</taxon>
        <taxon>Nippostrongylus</taxon>
    </lineage>
</organism>
<feature type="region of interest" description="Disordered" evidence="1">
    <location>
        <begin position="1289"/>
        <end position="1311"/>
    </location>
</feature>
<gene>
    <name evidence="2" type="ORF">NBR_LOCUS11791</name>
</gene>
<feature type="compositionally biased region" description="Basic and acidic residues" evidence="1">
    <location>
        <begin position="1067"/>
        <end position="1081"/>
    </location>
</feature>
<feature type="compositionally biased region" description="Basic and acidic residues" evidence="1">
    <location>
        <begin position="1"/>
        <end position="22"/>
    </location>
</feature>
<feature type="compositionally biased region" description="Basic residues" evidence="1">
    <location>
        <begin position="339"/>
        <end position="349"/>
    </location>
</feature>
<evidence type="ECO:0000313" key="4">
    <source>
        <dbReference type="WBParaSite" id="NBR_0001179001-mRNA-1"/>
    </source>
</evidence>